<keyword evidence="3" id="KW-1185">Reference proteome</keyword>
<accession>A0A2Z3GV30</accession>
<dbReference type="KEGG" id="gog:C1280_11585"/>
<feature type="compositionally biased region" description="Low complexity" evidence="1">
    <location>
        <begin position="170"/>
        <end position="192"/>
    </location>
</feature>
<dbReference type="Proteomes" id="UP000245802">
    <property type="component" value="Chromosome"/>
</dbReference>
<dbReference type="EMBL" id="CP025958">
    <property type="protein sequence ID" value="AWM37583.1"/>
    <property type="molecule type" value="Genomic_DNA"/>
</dbReference>
<feature type="region of interest" description="Disordered" evidence="1">
    <location>
        <begin position="159"/>
        <end position="192"/>
    </location>
</feature>
<protein>
    <submittedName>
        <fullName evidence="2">Uncharacterized protein</fullName>
    </submittedName>
</protein>
<dbReference type="AlphaFoldDB" id="A0A2Z3GV30"/>
<proteinExistence type="predicted"/>
<feature type="compositionally biased region" description="Basic and acidic residues" evidence="1">
    <location>
        <begin position="159"/>
        <end position="168"/>
    </location>
</feature>
<evidence type="ECO:0000313" key="3">
    <source>
        <dbReference type="Proteomes" id="UP000245802"/>
    </source>
</evidence>
<evidence type="ECO:0000313" key="2">
    <source>
        <dbReference type="EMBL" id="AWM37583.1"/>
    </source>
</evidence>
<gene>
    <name evidence="2" type="ORF">C1280_11585</name>
</gene>
<organism evidence="2 3">
    <name type="scientific">Gemmata obscuriglobus</name>
    <dbReference type="NCBI Taxonomy" id="114"/>
    <lineage>
        <taxon>Bacteria</taxon>
        <taxon>Pseudomonadati</taxon>
        <taxon>Planctomycetota</taxon>
        <taxon>Planctomycetia</taxon>
        <taxon>Gemmatales</taxon>
        <taxon>Gemmataceae</taxon>
        <taxon>Gemmata</taxon>
    </lineage>
</organism>
<sequence length="192" mass="20182">MPSKPNPALHLTPPSDSGRIAHPVMAVQVSFMFGHRGGAAVGHPVNVAFFSRDNDGQVSPLIYCPYGGEYLLQDLRVALDLCGIPGAAEVSREIFLHWALKYGKRNVCAFNLGAPGIVAGASAAETFRASLAYLRELVSKSDEFAAVDLDEFVLEHRRGSQSLERDGAEPSPVVGAAPGSAAEPGAAPDTAI</sequence>
<reference evidence="2 3" key="1">
    <citation type="submission" date="2018-01" db="EMBL/GenBank/DDBJ databases">
        <title>G. obscuriglobus.</title>
        <authorList>
            <person name="Franke J."/>
            <person name="Blomberg W."/>
            <person name="Selmecki A."/>
        </authorList>
    </citation>
    <scope>NUCLEOTIDE SEQUENCE [LARGE SCALE GENOMIC DNA]</scope>
    <source>
        <strain evidence="2 3">DSM 5831</strain>
    </source>
</reference>
<evidence type="ECO:0000256" key="1">
    <source>
        <dbReference type="SAM" id="MobiDB-lite"/>
    </source>
</evidence>
<name>A0A2Z3GV30_9BACT</name>